<evidence type="ECO:0000256" key="1">
    <source>
        <dbReference type="SAM" id="MobiDB-lite"/>
    </source>
</evidence>
<gene>
    <name evidence="2" type="ORF">GNZ21_12365</name>
</gene>
<accession>A0A7K1UL29</accession>
<dbReference type="Proteomes" id="UP000460157">
    <property type="component" value="Unassembled WGS sequence"/>
</dbReference>
<proteinExistence type="predicted"/>
<dbReference type="EMBL" id="WRPM01000089">
    <property type="protein sequence ID" value="MVT27136.1"/>
    <property type="molecule type" value="Genomic_DNA"/>
</dbReference>
<keyword evidence="3" id="KW-1185">Reference proteome</keyword>
<feature type="region of interest" description="Disordered" evidence="1">
    <location>
        <begin position="25"/>
        <end position="55"/>
    </location>
</feature>
<sequence length="68" mass="7654">MTVTREELHALIDRLPADELERVARTLEETTSEAQSSPPWPRSLGMIKDADPNASQRVDEYLAKGFGR</sequence>
<evidence type="ECO:0000313" key="3">
    <source>
        <dbReference type="Proteomes" id="UP000460157"/>
    </source>
</evidence>
<dbReference type="AlphaFoldDB" id="A0A7K1UL29"/>
<name>A0A7K1UL29_9MICC</name>
<dbReference type="OrthoDB" id="5149995at2"/>
<comment type="caution">
    <text evidence="2">The sequence shown here is derived from an EMBL/GenBank/DDBJ whole genome shotgun (WGS) entry which is preliminary data.</text>
</comment>
<protein>
    <submittedName>
        <fullName evidence="2">Uncharacterized protein</fullName>
    </submittedName>
</protein>
<evidence type="ECO:0000313" key="2">
    <source>
        <dbReference type="EMBL" id="MVT27136.1"/>
    </source>
</evidence>
<organism evidence="2 3">
    <name type="scientific">Nesterenkonia alkaliphila</name>
    <dbReference type="NCBI Taxonomy" id="1463631"/>
    <lineage>
        <taxon>Bacteria</taxon>
        <taxon>Bacillati</taxon>
        <taxon>Actinomycetota</taxon>
        <taxon>Actinomycetes</taxon>
        <taxon>Micrococcales</taxon>
        <taxon>Micrococcaceae</taxon>
        <taxon>Nesterenkonia</taxon>
    </lineage>
</organism>
<dbReference type="RefSeq" id="WP_157324817.1">
    <property type="nucleotide sequence ID" value="NZ_BMFX01000036.1"/>
</dbReference>
<reference evidence="2 3" key="1">
    <citation type="submission" date="2019-12" db="EMBL/GenBank/DDBJ databases">
        <title>Nesterenkonia muleiensis sp. nov., a novel actinobacterium isolated from sap of Populus euphratica.</title>
        <authorList>
            <person name="Wang R."/>
        </authorList>
    </citation>
    <scope>NUCLEOTIDE SEQUENCE [LARGE SCALE GENOMIC DNA]</scope>
    <source>
        <strain evidence="2 3">F10</strain>
    </source>
</reference>